<dbReference type="CDD" id="cd23934">
    <property type="entry name" value="AGPR_1_C"/>
    <property type="match status" value="1"/>
</dbReference>
<evidence type="ECO:0000313" key="11">
    <source>
        <dbReference type="Proteomes" id="UP000318834"/>
    </source>
</evidence>
<reference evidence="10 11" key="1">
    <citation type="journal article" date="2019" name="Nat. Microbiol.">
        <title>Mediterranean grassland soil C-N compound turnover is dependent on rainfall and depth, and is mediated by genomically divergent microorganisms.</title>
        <authorList>
            <person name="Diamond S."/>
            <person name="Andeer P.F."/>
            <person name="Li Z."/>
            <person name="Crits-Christoph A."/>
            <person name="Burstein D."/>
            <person name="Anantharaman K."/>
            <person name="Lane K.R."/>
            <person name="Thomas B.C."/>
            <person name="Pan C."/>
            <person name="Northen T.R."/>
            <person name="Banfield J.F."/>
        </authorList>
    </citation>
    <scope>NUCLEOTIDE SEQUENCE [LARGE SCALE GENOMIC DNA]</scope>
    <source>
        <strain evidence="10">NP_8</strain>
    </source>
</reference>
<dbReference type="InterPro" id="IPR058924">
    <property type="entry name" value="AGPR_dimerisation_dom"/>
</dbReference>
<evidence type="ECO:0000256" key="3">
    <source>
        <dbReference type="ARBA" id="ARBA00022605"/>
    </source>
</evidence>
<dbReference type="SUPFAM" id="SSF55347">
    <property type="entry name" value="Glyceraldehyde-3-phosphate dehydrogenase-like, C-terminal domain"/>
    <property type="match status" value="1"/>
</dbReference>
<organism evidence="10 11">
    <name type="scientific">Candidatus Segetimicrobium genomatis</name>
    <dbReference type="NCBI Taxonomy" id="2569760"/>
    <lineage>
        <taxon>Bacteria</taxon>
        <taxon>Bacillati</taxon>
        <taxon>Candidatus Sysuimicrobiota</taxon>
        <taxon>Candidatus Sysuimicrobiia</taxon>
        <taxon>Candidatus Sysuimicrobiales</taxon>
        <taxon>Candidatus Segetimicrobiaceae</taxon>
        <taxon>Candidatus Segetimicrobium</taxon>
    </lineage>
</organism>
<dbReference type="Pfam" id="PF22698">
    <property type="entry name" value="Semialdhyde_dhC_1"/>
    <property type="match status" value="1"/>
</dbReference>
<dbReference type="Proteomes" id="UP000318834">
    <property type="component" value="Unassembled WGS sequence"/>
</dbReference>
<dbReference type="PANTHER" id="PTHR32338">
    <property type="entry name" value="N-ACETYL-GAMMA-GLUTAMYL-PHOSPHATE REDUCTASE, CHLOROPLASTIC-RELATED-RELATED"/>
    <property type="match status" value="1"/>
</dbReference>
<dbReference type="GO" id="GO:0070401">
    <property type="term" value="F:NADP+ binding"/>
    <property type="evidence" value="ECO:0007669"/>
    <property type="project" value="InterPro"/>
</dbReference>
<keyword evidence="4 7" id="KW-0521">NADP</keyword>
<dbReference type="UniPathway" id="UPA00068">
    <property type="reaction ID" value="UER00108"/>
</dbReference>
<evidence type="ECO:0000256" key="4">
    <source>
        <dbReference type="ARBA" id="ARBA00022857"/>
    </source>
</evidence>
<feature type="domain" description="Semialdehyde dehydrogenase NAD-binding" evidence="9">
    <location>
        <begin position="4"/>
        <end position="142"/>
    </location>
</feature>
<comment type="catalytic activity">
    <reaction evidence="6 7">
        <text>N-acetyl-L-glutamate 5-semialdehyde + phosphate + NADP(+) = N-acetyl-L-glutamyl 5-phosphate + NADPH + H(+)</text>
        <dbReference type="Rhea" id="RHEA:21588"/>
        <dbReference type="ChEBI" id="CHEBI:15378"/>
        <dbReference type="ChEBI" id="CHEBI:29123"/>
        <dbReference type="ChEBI" id="CHEBI:43474"/>
        <dbReference type="ChEBI" id="CHEBI:57783"/>
        <dbReference type="ChEBI" id="CHEBI:57936"/>
        <dbReference type="ChEBI" id="CHEBI:58349"/>
        <dbReference type="EC" id="1.2.1.38"/>
    </reaction>
</comment>
<dbReference type="Pfam" id="PF01118">
    <property type="entry name" value="Semialdhyde_dh"/>
    <property type="match status" value="1"/>
</dbReference>
<comment type="pathway">
    <text evidence="1 7">Amino-acid biosynthesis; L-arginine biosynthesis; N(2)-acetyl-L-ornithine from L-glutamate: step 3/4.</text>
</comment>
<dbReference type="GO" id="GO:0051287">
    <property type="term" value="F:NAD binding"/>
    <property type="evidence" value="ECO:0007669"/>
    <property type="project" value="InterPro"/>
</dbReference>
<dbReference type="InterPro" id="IPR050085">
    <property type="entry name" value="AGPR"/>
</dbReference>
<feature type="active site" evidence="7 8">
    <location>
        <position position="150"/>
    </location>
</feature>
<dbReference type="InterPro" id="IPR036291">
    <property type="entry name" value="NAD(P)-bd_dom_sf"/>
</dbReference>
<comment type="caution">
    <text evidence="10">The sequence shown here is derived from an EMBL/GenBank/DDBJ whole genome shotgun (WGS) entry which is preliminary data.</text>
</comment>
<accession>A0A537J020</accession>
<comment type="function">
    <text evidence="7">Catalyzes the NADPH-dependent reduction of N-acetyl-5-glutamyl phosphate to yield N-acetyl-L-glutamate 5-semialdehyde.</text>
</comment>
<dbReference type="SUPFAM" id="SSF51735">
    <property type="entry name" value="NAD(P)-binding Rossmann-fold domains"/>
    <property type="match status" value="1"/>
</dbReference>
<sequence length="345" mass="36621">MTIRASIIGASGYGGGELARLLVGHPEVTLVHLGAESRQGEAMTELYPNLRGFTSATTASSDAGRVARDSDVVFLALPAGKAMELAPAMLEHTRIVDLGADFRFKDPQVYEQWYRAPHRSPGLLDEAVYGLTEFRRSEIRRARVVGNPGCYPTAALLAILPLLQSERVSAAGVIIDAKSGISGAGRGLSMDTHFAEVNENVKPYGVAGHRHTPEIEQELAVALGRPVTVSFTPHLVPMTRGILATAYLPLAGRLTTEEAAAMLEEAYAGEPFVRVLAEGLPQTKATTGSNFCDVAVRVDGRAGVAVAMSALDNLVKGASGQAVQNMNVMFGLPEETGLRMPGLYP</sequence>
<proteinExistence type="inferred from homology"/>
<evidence type="ECO:0000256" key="2">
    <source>
        <dbReference type="ARBA" id="ARBA00022571"/>
    </source>
</evidence>
<comment type="similarity">
    <text evidence="7">Belongs to the NAGSA dehydrogenase family. Type 1 subfamily.</text>
</comment>
<dbReference type="GO" id="GO:0003942">
    <property type="term" value="F:N-acetyl-gamma-glutamyl-phosphate reductase activity"/>
    <property type="evidence" value="ECO:0007669"/>
    <property type="project" value="UniProtKB-UniRule"/>
</dbReference>
<dbReference type="GO" id="GO:0006526">
    <property type="term" value="P:L-arginine biosynthetic process"/>
    <property type="evidence" value="ECO:0007669"/>
    <property type="project" value="UniProtKB-UniRule"/>
</dbReference>
<protein>
    <recommendedName>
        <fullName evidence="7">N-acetyl-gamma-glutamyl-phosphate reductase</fullName>
        <shortName evidence="7">AGPR</shortName>
        <ecNumber evidence="7">1.2.1.38</ecNumber>
    </recommendedName>
    <alternativeName>
        <fullName evidence="7">N-acetyl-glutamate semialdehyde dehydrogenase</fullName>
        <shortName evidence="7">NAGSA dehydrogenase</shortName>
    </alternativeName>
</protein>
<dbReference type="EMBL" id="VBAP01000009">
    <property type="protein sequence ID" value="TMI76898.1"/>
    <property type="molecule type" value="Genomic_DNA"/>
</dbReference>
<dbReference type="GO" id="GO:0005737">
    <property type="term" value="C:cytoplasm"/>
    <property type="evidence" value="ECO:0007669"/>
    <property type="project" value="UniProtKB-SubCell"/>
</dbReference>
<dbReference type="SMART" id="SM00859">
    <property type="entry name" value="Semialdhyde_dh"/>
    <property type="match status" value="1"/>
</dbReference>
<dbReference type="Gene3D" id="3.40.50.720">
    <property type="entry name" value="NAD(P)-binding Rossmann-like Domain"/>
    <property type="match status" value="1"/>
</dbReference>
<dbReference type="Gene3D" id="3.30.360.10">
    <property type="entry name" value="Dihydrodipicolinate Reductase, domain 2"/>
    <property type="match status" value="1"/>
</dbReference>
<evidence type="ECO:0000256" key="6">
    <source>
        <dbReference type="ARBA" id="ARBA00050557"/>
    </source>
</evidence>
<dbReference type="EC" id="1.2.1.38" evidence="7"/>
<dbReference type="InterPro" id="IPR000534">
    <property type="entry name" value="Semialdehyde_DH_NAD-bd"/>
</dbReference>
<dbReference type="NCBIfam" id="TIGR01850">
    <property type="entry name" value="argC"/>
    <property type="match status" value="1"/>
</dbReference>
<name>A0A537J020_9BACT</name>
<dbReference type="AlphaFoldDB" id="A0A537J020"/>
<dbReference type="FunFam" id="3.30.360.10:FF:000014">
    <property type="entry name" value="N-acetyl-gamma-glutamyl-phosphate reductase"/>
    <property type="match status" value="1"/>
</dbReference>
<dbReference type="PROSITE" id="PS01224">
    <property type="entry name" value="ARGC"/>
    <property type="match status" value="1"/>
</dbReference>
<keyword evidence="2 7" id="KW-0055">Arginine biosynthesis</keyword>
<evidence type="ECO:0000259" key="9">
    <source>
        <dbReference type="SMART" id="SM00859"/>
    </source>
</evidence>
<comment type="subcellular location">
    <subcellularLocation>
        <location evidence="7">Cytoplasm</location>
    </subcellularLocation>
</comment>
<keyword evidence="7" id="KW-0963">Cytoplasm</keyword>
<dbReference type="HAMAP" id="MF_00150">
    <property type="entry name" value="ArgC_type1"/>
    <property type="match status" value="1"/>
</dbReference>
<keyword evidence="3 7" id="KW-0028">Amino-acid biosynthesis</keyword>
<gene>
    <name evidence="7" type="primary">argC</name>
    <name evidence="10" type="ORF">E6H05_02535</name>
</gene>
<evidence type="ECO:0000256" key="1">
    <source>
        <dbReference type="ARBA" id="ARBA00004862"/>
    </source>
</evidence>
<evidence type="ECO:0000256" key="7">
    <source>
        <dbReference type="HAMAP-Rule" id="MF_00150"/>
    </source>
</evidence>
<evidence type="ECO:0000256" key="8">
    <source>
        <dbReference type="PROSITE-ProRule" id="PRU10010"/>
    </source>
</evidence>
<dbReference type="InterPro" id="IPR000706">
    <property type="entry name" value="AGPR_type-1"/>
</dbReference>
<dbReference type="CDD" id="cd17895">
    <property type="entry name" value="AGPR_1_N"/>
    <property type="match status" value="1"/>
</dbReference>
<dbReference type="InterPro" id="IPR023013">
    <property type="entry name" value="AGPR_AS"/>
</dbReference>
<evidence type="ECO:0000313" key="10">
    <source>
        <dbReference type="EMBL" id="TMI76898.1"/>
    </source>
</evidence>
<dbReference type="PANTHER" id="PTHR32338:SF10">
    <property type="entry name" value="N-ACETYL-GAMMA-GLUTAMYL-PHOSPHATE REDUCTASE, CHLOROPLASTIC-RELATED"/>
    <property type="match status" value="1"/>
</dbReference>
<evidence type="ECO:0000256" key="5">
    <source>
        <dbReference type="ARBA" id="ARBA00023002"/>
    </source>
</evidence>
<keyword evidence="5 7" id="KW-0560">Oxidoreductase</keyword>